<dbReference type="PANTHER" id="PTHR21666:SF270">
    <property type="entry name" value="MUREIN HYDROLASE ACTIVATOR ENVC"/>
    <property type="match status" value="1"/>
</dbReference>
<feature type="transmembrane region" description="Helical" evidence="1">
    <location>
        <begin position="120"/>
        <end position="140"/>
    </location>
</feature>
<keyword evidence="1" id="KW-0812">Transmembrane</keyword>
<dbReference type="InterPro" id="IPR016047">
    <property type="entry name" value="M23ase_b-sheet_dom"/>
</dbReference>
<dbReference type="GO" id="GO:0004222">
    <property type="term" value="F:metalloendopeptidase activity"/>
    <property type="evidence" value="ECO:0007669"/>
    <property type="project" value="TreeGrafter"/>
</dbReference>
<feature type="domain" description="LysM" evidence="2">
    <location>
        <begin position="186"/>
        <end position="230"/>
    </location>
</feature>
<dbReference type="Pfam" id="PF01476">
    <property type="entry name" value="LysM"/>
    <property type="match status" value="2"/>
</dbReference>
<dbReference type="EMBL" id="MEVT01000020">
    <property type="protein sequence ID" value="OGC62356.1"/>
    <property type="molecule type" value="Genomic_DNA"/>
</dbReference>
<dbReference type="PANTHER" id="PTHR21666">
    <property type="entry name" value="PEPTIDASE-RELATED"/>
    <property type="match status" value="1"/>
</dbReference>
<keyword evidence="1" id="KW-1133">Transmembrane helix</keyword>
<evidence type="ECO:0000313" key="4">
    <source>
        <dbReference type="Proteomes" id="UP000176614"/>
    </source>
</evidence>
<dbReference type="Pfam" id="PF01551">
    <property type="entry name" value="Peptidase_M23"/>
    <property type="match status" value="1"/>
</dbReference>
<evidence type="ECO:0000256" key="1">
    <source>
        <dbReference type="SAM" id="Phobius"/>
    </source>
</evidence>
<dbReference type="InterPro" id="IPR036779">
    <property type="entry name" value="LysM_dom_sf"/>
</dbReference>
<dbReference type="Proteomes" id="UP000176614">
    <property type="component" value="Unassembled WGS sequence"/>
</dbReference>
<evidence type="ECO:0000259" key="2">
    <source>
        <dbReference type="PROSITE" id="PS51782"/>
    </source>
</evidence>
<dbReference type="SUPFAM" id="SSF51261">
    <property type="entry name" value="Duplicated hybrid motif"/>
    <property type="match status" value="1"/>
</dbReference>
<keyword evidence="1" id="KW-0472">Membrane</keyword>
<accession>A0A1F4VYU9</accession>
<feature type="domain" description="LysM" evidence="2">
    <location>
        <begin position="236"/>
        <end position="280"/>
    </location>
</feature>
<dbReference type="InterPro" id="IPR018392">
    <property type="entry name" value="LysM"/>
</dbReference>
<proteinExistence type="predicted"/>
<dbReference type="Gene3D" id="3.10.350.10">
    <property type="entry name" value="LysM domain"/>
    <property type="match status" value="2"/>
</dbReference>
<gene>
    <name evidence="3" type="ORF">A2264_05310</name>
</gene>
<dbReference type="InterPro" id="IPR011055">
    <property type="entry name" value="Dup_hybrid_motif"/>
</dbReference>
<sequence>MTGSNNNALDQISTLREKTWKWAKKARESLISGSLFTLKKPVSKRFFQLGFVSFKPEGKSKIEQFLNIWLEFFKRLALYGWNKLYALLYIIPRLVRFLLKFPPQFKEYLVRKLIWSRGKLGRSIATWFILLVSFSVFFVGEVFSGSTLVFEQKVQADYLSTPTDIIPKKEVALTTVPEERKKAEAFIYSVQSGDTLYSIGSKFKISVDALEYVNGLSDITVLKVGQELTIPPSLGLIHTVKSGDSLSSIALKYDVAVQAIADFNYLFESTGLAVGTELVIPGAKIPVAPVIIPVTPSSPSTTVGPNKSLCVWPTTVRYISQYFSWYHNGLDIASSASGPMPPLLTCASGTVVRAGWDPFGLGLHVRIDHGNGYETVYGHMSRIDVSYGEKISRGEVIGLMGSTGNSTGPHIHFIVKYNGVAQNPLDFTN</sequence>
<comment type="caution">
    <text evidence="3">The sequence shown here is derived from an EMBL/GenBank/DDBJ whole genome shotgun (WGS) entry which is preliminary data.</text>
</comment>
<dbReference type="AlphaFoldDB" id="A0A1F4VYU9"/>
<dbReference type="CDD" id="cd12797">
    <property type="entry name" value="M23_peptidase"/>
    <property type="match status" value="1"/>
</dbReference>
<dbReference type="InterPro" id="IPR050570">
    <property type="entry name" value="Cell_wall_metabolism_enzyme"/>
</dbReference>
<dbReference type="CDD" id="cd00118">
    <property type="entry name" value="LysM"/>
    <property type="match status" value="2"/>
</dbReference>
<organism evidence="3 4">
    <name type="scientific">candidate division WWE3 bacterium RIFOXYA2_FULL_46_9</name>
    <dbReference type="NCBI Taxonomy" id="1802636"/>
    <lineage>
        <taxon>Bacteria</taxon>
        <taxon>Katanobacteria</taxon>
    </lineage>
</organism>
<dbReference type="Gene3D" id="2.70.70.10">
    <property type="entry name" value="Glucose Permease (Domain IIA)"/>
    <property type="match status" value="1"/>
</dbReference>
<evidence type="ECO:0000313" key="3">
    <source>
        <dbReference type="EMBL" id="OGC62356.1"/>
    </source>
</evidence>
<feature type="transmembrane region" description="Helical" evidence="1">
    <location>
        <begin position="79"/>
        <end position="99"/>
    </location>
</feature>
<dbReference type="SMART" id="SM00257">
    <property type="entry name" value="LysM"/>
    <property type="match status" value="2"/>
</dbReference>
<dbReference type="SUPFAM" id="SSF54106">
    <property type="entry name" value="LysM domain"/>
    <property type="match status" value="1"/>
</dbReference>
<name>A0A1F4VYU9_UNCKA</name>
<reference evidence="3 4" key="1">
    <citation type="journal article" date="2016" name="Nat. Commun.">
        <title>Thousands of microbial genomes shed light on interconnected biogeochemical processes in an aquifer system.</title>
        <authorList>
            <person name="Anantharaman K."/>
            <person name="Brown C.T."/>
            <person name="Hug L.A."/>
            <person name="Sharon I."/>
            <person name="Castelle C.J."/>
            <person name="Probst A.J."/>
            <person name="Thomas B.C."/>
            <person name="Singh A."/>
            <person name="Wilkins M.J."/>
            <person name="Karaoz U."/>
            <person name="Brodie E.L."/>
            <person name="Williams K.H."/>
            <person name="Hubbard S.S."/>
            <person name="Banfield J.F."/>
        </authorList>
    </citation>
    <scope>NUCLEOTIDE SEQUENCE [LARGE SCALE GENOMIC DNA]</scope>
</reference>
<dbReference type="PROSITE" id="PS51782">
    <property type="entry name" value="LYSM"/>
    <property type="match status" value="2"/>
</dbReference>
<protein>
    <recommendedName>
        <fullName evidence="2">LysM domain-containing protein</fullName>
    </recommendedName>
</protein>